<protein>
    <submittedName>
        <fullName evidence="1">Uncharacterized protein</fullName>
    </submittedName>
</protein>
<dbReference type="AlphaFoldDB" id="A0A482F6W8"/>
<keyword evidence="1" id="KW-0614">Plasmid</keyword>
<evidence type="ECO:0000313" key="1">
    <source>
        <dbReference type="EMBL" id="QBN23178.1"/>
    </source>
</evidence>
<proteinExistence type="predicted"/>
<sequence>MKIYVSTKKDQIMKNVMIVDVGCTFWTLEKIFQNAHQNNGFVVLPAKDIKPLSTVRKFGQSGYLAEQNMSDIKS</sequence>
<dbReference type="EMBL" id="MK386681">
    <property type="protein sequence ID" value="QBN23178.1"/>
    <property type="molecule type" value="Genomic_DNA"/>
</dbReference>
<accession>A0A482F6W8</accession>
<geneLocation type="plasmid" evidence="1">
    <name>pABAY09008_1B</name>
</geneLocation>
<reference evidence="1" key="1">
    <citation type="submission" date="2019-01" db="EMBL/GenBank/DDBJ databases">
        <title>Acinetobacter baumannii strain ABAY09008 plasmid pABAY09008_1B, complete sequence.</title>
        <authorList>
            <person name="Jeong H."/>
            <person name="Kim M.H."/>
            <person name="Lee S."/>
            <person name="Sim Y.M."/>
            <person name="Yong D."/>
            <person name="Choi J.Y."/>
            <person name="Ryu C.-M."/>
        </authorList>
    </citation>
    <scope>NUCLEOTIDE SEQUENCE</scope>
    <source>
        <strain evidence="1">ABAY09008</strain>
        <plasmid evidence="1">pABAY09008_1B</plasmid>
    </source>
</reference>
<name>A0A482F6W8_ACIBA</name>
<organism evidence="1">
    <name type="scientific">Acinetobacter baumannii</name>
    <dbReference type="NCBI Taxonomy" id="470"/>
    <lineage>
        <taxon>Bacteria</taxon>
        <taxon>Pseudomonadati</taxon>
        <taxon>Pseudomonadota</taxon>
        <taxon>Gammaproteobacteria</taxon>
        <taxon>Moraxellales</taxon>
        <taxon>Moraxellaceae</taxon>
        <taxon>Acinetobacter</taxon>
        <taxon>Acinetobacter calcoaceticus/baumannii complex</taxon>
    </lineage>
</organism>